<dbReference type="Proteomes" id="UP000223606">
    <property type="component" value="Chromosome 1"/>
</dbReference>
<protein>
    <submittedName>
        <fullName evidence="1">Uncharacterized protein</fullName>
    </submittedName>
</protein>
<reference evidence="2" key="1">
    <citation type="submission" date="2017-09" db="EMBL/GenBank/DDBJ databases">
        <title>Genome sequence of Nannocystis excedens DSM 71.</title>
        <authorList>
            <person name="Blom J."/>
        </authorList>
    </citation>
    <scope>NUCLEOTIDE SEQUENCE [LARGE SCALE GENOMIC DNA]</scope>
    <source>
        <strain evidence="2">type strain: E19</strain>
    </source>
</reference>
<dbReference type="EMBL" id="LT960614">
    <property type="protein sequence ID" value="SON54304.1"/>
    <property type="molecule type" value="Genomic_DNA"/>
</dbReference>
<organism evidence="1 2">
    <name type="scientific">Hartmannibacter diazotrophicus</name>
    <dbReference type="NCBI Taxonomy" id="1482074"/>
    <lineage>
        <taxon>Bacteria</taxon>
        <taxon>Pseudomonadati</taxon>
        <taxon>Pseudomonadota</taxon>
        <taxon>Alphaproteobacteria</taxon>
        <taxon>Hyphomicrobiales</taxon>
        <taxon>Pleomorphomonadaceae</taxon>
        <taxon>Hartmannibacter</taxon>
    </lineage>
</organism>
<gene>
    <name evidence="1" type="ORF">HDIA_0763</name>
</gene>
<keyword evidence="2" id="KW-1185">Reference proteome</keyword>
<dbReference type="RefSeq" id="WP_099554508.1">
    <property type="nucleotide sequence ID" value="NZ_LT960614.1"/>
</dbReference>
<proteinExistence type="predicted"/>
<evidence type="ECO:0000313" key="1">
    <source>
        <dbReference type="EMBL" id="SON54304.1"/>
    </source>
</evidence>
<evidence type="ECO:0000313" key="2">
    <source>
        <dbReference type="Proteomes" id="UP000223606"/>
    </source>
</evidence>
<dbReference type="AlphaFoldDB" id="A0A2C9D240"/>
<accession>A0A2C9D240</accession>
<name>A0A2C9D240_9HYPH</name>
<sequence>MTRFFAHPESDCLFALRDGEDPPTDGLVEEVTPADFFELACRGDADRAVSTLLNAMLQSGRFDGLTFWRWKSGKATISLRREGTSNAFNCSQRLHPNDPPSLQLYAFLRETFRHEFIRNEVVAPHPKSAPAARKSRFEDTI</sequence>
<dbReference type="KEGG" id="hdi:HDIA_0763"/>